<evidence type="ECO:0000313" key="11">
    <source>
        <dbReference type="WBParaSite" id="EVEC_0000985201-mRNA-1"/>
    </source>
</evidence>
<sequence length="294" mass="33256">MVISTFKVESRFGGEKTEAPTLEVDVGDGLEIVCPRKIRNKPYEYLKIHMVSDMAFLSCQLESRSKEFVVCDGPNMSTHKVVFRKFSPVPNAFEYFPGRTYYLITTSDGTWEGLNNTSGGLCISRNMRYQIYVRLNDRSRSPSSGEHSVDSRPISEEETAKLRHYSRSRNSASEKKPEQSDESFKIDGSIDFASKYGIHLSQLKYVSKLASGGAEGPFSFQKNEEERRGATTEASDHVSKLSDKALRTNRFETFLEPASLPLSSDATTSDKSVKRGRSEDRTLRRETYDDPFNE</sequence>
<dbReference type="InterPro" id="IPR008972">
    <property type="entry name" value="Cupredoxin"/>
</dbReference>
<dbReference type="PROSITE" id="PS51551">
    <property type="entry name" value="EPHRIN_RBD_2"/>
    <property type="match status" value="1"/>
</dbReference>
<evidence type="ECO:0000256" key="6">
    <source>
        <dbReference type="PROSITE-ProRule" id="PRU00884"/>
    </source>
</evidence>
<keyword evidence="3" id="KW-0472">Membrane</keyword>
<dbReference type="InterPro" id="IPR001799">
    <property type="entry name" value="Ephrin_RBD"/>
</dbReference>
<dbReference type="GO" id="GO:0007411">
    <property type="term" value="P:axon guidance"/>
    <property type="evidence" value="ECO:0007669"/>
    <property type="project" value="TreeGrafter"/>
</dbReference>
<feature type="region of interest" description="Disordered" evidence="7">
    <location>
        <begin position="257"/>
        <end position="294"/>
    </location>
</feature>
<proteinExistence type="inferred from homology"/>
<evidence type="ECO:0000256" key="5">
    <source>
        <dbReference type="ARBA" id="ARBA00023180"/>
    </source>
</evidence>
<evidence type="ECO:0000256" key="1">
    <source>
        <dbReference type="ARBA" id="ARBA00004370"/>
    </source>
</evidence>
<evidence type="ECO:0000256" key="3">
    <source>
        <dbReference type="ARBA" id="ARBA00023136"/>
    </source>
</evidence>
<keyword evidence="2" id="KW-0732">Signal</keyword>
<protein>
    <submittedName>
        <fullName evidence="11">Ephrin RBD domain-containing protein</fullName>
    </submittedName>
</protein>
<feature type="compositionally biased region" description="Basic and acidic residues" evidence="7">
    <location>
        <begin position="222"/>
        <end position="241"/>
    </location>
</feature>
<dbReference type="GO" id="GO:0005886">
    <property type="term" value="C:plasma membrane"/>
    <property type="evidence" value="ECO:0007669"/>
    <property type="project" value="TreeGrafter"/>
</dbReference>
<feature type="compositionally biased region" description="Basic and acidic residues" evidence="7">
    <location>
        <begin position="172"/>
        <end position="183"/>
    </location>
</feature>
<evidence type="ECO:0000256" key="7">
    <source>
        <dbReference type="SAM" id="MobiDB-lite"/>
    </source>
</evidence>
<reference evidence="11" key="1">
    <citation type="submission" date="2017-02" db="UniProtKB">
        <authorList>
            <consortium name="WormBaseParasite"/>
        </authorList>
    </citation>
    <scope>IDENTIFICATION</scope>
</reference>
<dbReference type="PANTHER" id="PTHR11304:SF29">
    <property type="entry name" value="EPHRIN"/>
    <property type="match status" value="1"/>
</dbReference>
<keyword evidence="10" id="KW-1185">Reference proteome</keyword>
<gene>
    <name evidence="9" type="ORF">EVEC_LOCUS9237</name>
</gene>
<dbReference type="OrthoDB" id="6250301at2759"/>
<feature type="compositionally biased region" description="Basic and acidic residues" evidence="7">
    <location>
        <begin position="271"/>
        <end position="288"/>
    </location>
</feature>
<feature type="region of interest" description="Disordered" evidence="7">
    <location>
        <begin position="138"/>
        <end position="183"/>
    </location>
</feature>
<feature type="region of interest" description="Disordered" evidence="7">
    <location>
        <begin position="214"/>
        <end position="241"/>
    </location>
</feature>
<dbReference type="GO" id="GO:0048013">
    <property type="term" value="P:ephrin receptor signaling pathway"/>
    <property type="evidence" value="ECO:0007669"/>
    <property type="project" value="TreeGrafter"/>
</dbReference>
<evidence type="ECO:0000256" key="4">
    <source>
        <dbReference type="ARBA" id="ARBA00023157"/>
    </source>
</evidence>
<evidence type="ECO:0000256" key="2">
    <source>
        <dbReference type="ARBA" id="ARBA00022729"/>
    </source>
</evidence>
<evidence type="ECO:0000259" key="8">
    <source>
        <dbReference type="PROSITE" id="PS51551"/>
    </source>
</evidence>
<dbReference type="AlphaFoldDB" id="A0A0N4VGE1"/>
<feature type="domain" description="Ephrin RBD" evidence="8">
    <location>
        <begin position="1"/>
        <end position="133"/>
    </location>
</feature>
<accession>A0A0N4VGE1</accession>
<evidence type="ECO:0000313" key="9">
    <source>
        <dbReference type="EMBL" id="VDD94486.1"/>
    </source>
</evidence>
<comment type="caution">
    <text evidence="6">Lacks conserved residue(s) required for the propagation of feature annotation.</text>
</comment>
<dbReference type="Proteomes" id="UP000274131">
    <property type="component" value="Unassembled WGS sequence"/>
</dbReference>
<organism evidence="11">
    <name type="scientific">Enterobius vermicularis</name>
    <name type="common">Human pinworm</name>
    <dbReference type="NCBI Taxonomy" id="51028"/>
    <lineage>
        <taxon>Eukaryota</taxon>
        <taxon>Metazoa</taxon>
        <taxon>Ecdysozoa</taxon>
        <taxon>Nematoda</taxon>
        <taxon>Chromadorea</taxon>
        <taxon>Rhabditida</taxon>
        <taxon>Spirurina</taxon>
        <taxon>Oxyuridomorpha</taxon>
        <taxon>Oxyuroidea</taxon>
        <taxon>Oxyuridae</taxon>
        <taxon>Enterobius</taxon>
    </lineage>
</organism>
<dbReference type="SUPFAM" id="SSF49503">
    <property type="entry name" value="Cupredoxins"/>
    <property type="match status" value="1"/>
</dbReference>
<feature type="compositionally biased region" description="Polar residues" evidence="7">
    <location>
        <begin position="261"/>
        <end position="270"/>
    </location>
</feature>
<feature type="compositionally biased region" description="Basic and acidic residues" evidence="7">
    <location>
        <begin position="147"/>
        <end position="161"/>
    </location>
</feature>
<evidence type="ECO:0000313" key="10">
    <source>
        <dbReference type="Proteomes" id="UP000274131"/>
    </source>
</evidence>
<keyword evidence="5" id="KW-0325">Glycoprotein</keyword>
<reference evidence="9 10" key="2">
    <citation type="submission" date="2018-10" db="EMBL/GenBank/DDBJ databases">
        <authorList>
            <consortium name="Pathogen Informatics"/>
        </authorList>
    </citation>
    <scope>NUCLEOTIDE SEQUENCE [LARGE SCALE GENOMIC DNA]</scope>
</reference>
<dbReference type="WBParaSite" id="EVEC_0000985201-mRNA-1">
    <property type="protein sequence ID" value="EVEC_0000985201-mRNA-1"/>
    <property type="gene ID" value="EVEC_0000985201"/>
</dbReference>
<keyword evidence="4" id="KW-1015">Disulfide bond</keyword>
<dbReference type="EMBL" id="UXUI01009906">
    <property type="protein sequence ID" value="VDD94486.1"/>
    <property type="molecule type" value="Genomic_DNA"/>
</dbReference>
<dbReference type="CDD" id="cd02675">
    <property type="entry name" value="Ephrin_ectodomain"/>
    <property type="match status" value="1"/>
</dbReference>
<name>A0A0N4VGE1_ENTVE</name>
<dbReference type="Pfam" id="PF00812">
    <property type="entry name" value="Ephrin"/>
    <property type="match status" value="1"/>
</dbReference>
<dbReference type="InterPro" id="IPR031328">
    <property type="entry name" value="Ephrin"/>
</dbReference>
<comment type="similarity">
    <text evidence="6">Belongs to the ephrin family.</text>
</comment>
<comment type="subcellular location">
    <subcellularLocation>
        <location evidence="1">Membrane</location>
    </subcellularLocation>
</comment>
<dbReference type="GO" id="GO:0046875">
    <property type="term" value="F:ephrin receptor binding"/>
    <property type="evidence" value="ECO:0007669"/>
    <property type="project" value="TreeGrafter"/>
</dbReference>
<dbReference type="STRING" id="51028.A0A0N4VGE1"/>
<dbReference type="PANTHER" id="PTHR11304">
    <property type="entry name" value="EPHRIN"/>
    <property type="match status" value="1"/>
</dbReference>
<dbReference type="Gene3D" id="2.60.40.420">
    <property type="entry name" value="Cupredoxins - blue copper proteins"/>
    <property type="match status" value="1"/>
</dbReference>